<comment type="subcellular location">
    <subcellularLocation>
        <location evidence="1">Cytoplasm</location>
    </subcellularLocation>
</comment>
<gene>
    <name evidence="7" type="primary">pilB</name>
    <name evidence="7" type="ORF">MNR06_05475</name>
</gene>
<dbReference type="InterPro" id="IPR037257">
    <property type="entry name" value="T2SS_E_N_sf"/>
</dbReference>
<comment type="similarity">
    <text evidence="2">Belongs to the GSP E family.</text>
</comment>
<sequence length="566" mass="62058">MSSLKIGEILVKQGLLKPDQLSLAVEEQKKTGQKLTSSIIQLGFLKDTQILRALEKHFAVPGVEVNTFEIDQSVISLIPKDVCEKNTLIPLQKAGTTLVVAFADPSNIIVKEDLRFITRCRIQAVVGTESAIVSGIEKYYGGSISTKSLNSMSADADEEFSVGTPSAEVIDQDGVMDDAPIVKFVNSILTDAIRKKVSDIHFEPYEKRYRVRFRLDGNLQEATAPPAGTGAAIASRIKIMSKLDIAEKRRPQDGRLKVRTSKGKEMDFRVSVLPTLWGEKVVLRLLDKSNLQLDMTKLGFEEDDLKLFKSNINLPQGMVLITGPTGSGKTTTIYSALAELNQPDTNISTAEDPVEFNLEGINQVQMNPDIDLTFASALKSFLRQDPDVVMVGEIRDYETAEIAFKAASTGHLVVSTLHTNDAPSTVIRLTEMGVAPYIITSTVNLIVAQRLVGKICESCKAQIEVPPQTLLNLGVPPNEVPDYKVCHGKGCANCNNTGIKGRAAIYELMYMSEKMKEAILKGASTGQLRYLAREQGMRTLRRSALLKLKRGITTIEEVLNASVKDT</sequence>
<evidence type="ECO:0000256" key="2">
    <source>
        <dbReference type="ARBA" id="ARBA00006611"/>
    </source>
</evidence>
<dbReference type="InterPro" id="IPR001482">
    <property type="entry name" value="T2SS/T4SS_dom"/>
</dbReference>
<dbReference type="InterPro" id="IPR013374">
    <property type="entry name" value="ATPase_typ4_pilus-assembl_PilB"/>
</dbReference>
<dbReference type="CDD" id="cd01129">
    <property type="entry name" value="PulE-GspE-like"/>
    <property type="match status" value="1"/>
</dbReference>
<keyword evidence="8" id="KW-1185">Reference proteome</keyword>
<evidence type="ECO:0000256" key="3">
    <source>
        <dbReference type="ARBA" id="ARBA00022490"/>
    </source>
</evidence>
<keyword evidence="5" id="KW-0067">ATP-binding</keyword>
<feature type="domain" description="Bacterial type II secretion system protein E" evidence="6">
    <location>
        <begin position="382"/>
        <end position="396"/>
    </location>
</feature>
<evidence type="ECO:0000256" key="4">
    <source>
        <dbReference type="ARBA" id="ARBA00022741"/>
    </source>
</evidence>
<protein>
    <submittedName>
        <fullName evidence="7">Type IV-A pilus assembly ATPase PilB</fullName>
    </submittedName>
</protein>
<organism evidence="7 8">
    <name type="scientific">Bdellovibrio reynosensis</name>
    <dbReference type="NCBI Taxonomy" id="2835041"/>
    <lineage>
        <taxon>Bacteria</taxon>
        <taxon>Pseudomonadati</taxon>
        <taxon>Bdellovibrionota</taxon>
        <taxon>Bdellovibrionia</taxon>
        <taxon>Bdellovibrionales</taxon>
        <taxon>Pseudobdellovibrionaceae</taxon>
        <taxon>Bdellovibrio</taxon>
    </lineage>
</organism>
<dbReference type="PANTHER" id="PTHR30258:SF1">
    <property type="entry name" value="PROTEIN TRANSPORT PROTEIN HOFB HOMOLOG"/>
    <property type="match status" value="1"/>
</dbReference>
<dbReference type="InterPro" id="IPR007831">
    <property type="entry name" value="T2SS_GspE_N"/>
</dbReference>
<dbReference type="RefSeq" id="WP_243539748.1">
    <property type="nucleotide sequence ID" value="NZ_CP093442.1"/>
</dbReference>
<keyword evidence="3" id="KW-0963">Cytoplasm</keyword>
<dbReference type="SUPFAM" id="SSF52540">
    <property type="entry name" value="P-loop containing nucleoside triphosphate hydrolases"/>
    <property type="match status" value="1"/>
</dbReference>
<evidence type="ECO:0000313" key="7">
    <source>
        <dbReference type="EMBL" id="UOF02400.1"/>
    </source>
</evidence>
<dbReference type="Pfam" id="PF00437">
    <property type="entry name" value="T2SSE"/>
    <property type="match status" value="1"/>
</dbReference>
<accession>A0ABY4CBW7</accession>
<keyword evidence="4" id="KW-0547">Nucleotide-binding</keyword>
<dbReference type="EMBL" id="CP093442">
    <property type="protein sequence ID" value="UOF02400.1"/>
    <property type="molecule type" value="Genomic_DNA"/>
</dbReference>
<proteinExistence type="inferred from homology"/>
<evidence type="ECO:0000313" key="8">
    <source>
        <dbReference type="Proteomes" id="UP000830116"/>
    </source>
</evidence>
<name>A0ABY4CBW7_9BACT</name>
<dbReference type="Gene3D" id="3.30.450.90">
    <property type="match status" value="1"/>
</dbReference>
<evidence type="ECO:0000259" key="6">
    <source>
        <dbReference type="PROSITE" id="PS00662"/>
    </source>
</evidence>
<dbReference type="SUPFAM" id="SSF160246">
    <property type="entry name" value="EspE N-terminal domain-like"/>
    <property type="match status" value="1"/>
</dbReference>
<dbReference type="PANTHER" id="PTHR30258">
    <property type="entry name" value="TYPE II SECRETION SYSTEM PROTEIN GSPE-RELATED"/>
    <property type="match status" value="1"/>
</dbReference>
<evidence type="ECO:0000256" key="1">
    <source>
        <dbReference type="ARBA" id="ARBA00004496"/>
    </source>
</evidence>
<dbReference type="Proteomes" id="UP000830116">
    <property type="component" value="Chromosome"/>
</dbReference>
<dbReference type="PROSITE" id="PS00662">
    <property type="entry name" value="T2SP_E"/>
    <property type="match status" value="1"/>
</dbReference>
<dbReference type="Gene3D" id="3.30.300.160">
    <property type="entry name" value="Type II secretion system, protein E, N-terminal domain"/>
    <property type="match status" value="1"/>
</dbReference>
<evidence type="ECO:0000256" key="5">
    <source>
        <dbReference type="ARBA" id="ARBA00022840"/>
    </source>
</evidence>
<dbReference type="Pfam" id="PF05157">
    <property type="entry name" value="MshEN"/>
    <property type="match status" value="1"/>
</dbReference>
<dbReference type="InterPro" id="IPR027417">
    <property type="entry name" value="P-loop_NTPase"/>
</dbReference>
<reference evidence="7" key="1">
    <citation type="submission" date="2022-03" db="EMBL/GenBank/DDBJ databases">
        <title>Genome Identification and Characterization of new species Bdellovibrio reynosense LBG001 sp. nov. from a Mexico soil sample.</title>
        <authorList>
            <person name="Camilli A."/>
            <person name="Ajao Y."/>
            <person name="Guo X."/>
        </authorList>
    </citation>
    <scope>NUCLEOTIDE SEQUENCE</scope>
    <source>
        <strain evidence="7">LBG001</strain>
    </source>
</reference>
<dbReference type="Gene3D" id="3.40.50.300">
    <property type="entry name" value="P-loop containing nucleotide triphosphate hydrolases"/>
    <property type="match status" value="1"/>
</dbReference>
<dbReference type="NCBIfam" id="TIGR02538">
    <property type="entry name" value="type_IV_pilB"/>
    <property type="match status" value="1"/>
</dbReference>